<accession>A0A6J4M7J3</accession>
<evidence type="ECO:0000313" key="2">
    <source>
        <dbReference type="EMBL" id="CAA9352371.1"/>
    </source>
</evidence>
<name>A0A6J4M7J3_9BACT</name>
<reference evidence="2" key="1">
    <citation type="submission" date="2020-02" db="EMBL/GenBank/DDBJ databases">
        <authorList>
            <person name="Meier V. D."/>
        </authorList>
    </citation>
    <scope>NUCLEOTIDE SEQUENCE</scope>
    <source>
        <strain evidence="2">AVDCRST_MAG89</strain>
    </source>
</reference>
<proteinExistence type="predicted"/>
<protein>
    <submittedName>
        <fullName evidence="2">Uncharacterized protein</fullName>
    </submittedName>
</protein>
<evidence type="ECO:0000256" key="1">
    <source>
        <dbReference type="SAM" id="Phobius"/>
    </source>
</evidence>
<keyword evidence="1" id="KW-0472">Membrane</keyword>
<gene>
    <name evidence="2" type="ORF">AVDCRST_MAG89-3200</name>
</gene>
<keyword evidence="1" id="KW-0812">Transmembrane</keyword>
<keyword evidence="1" id="KW-1133">Transmembrane helix</keyword>
<dbReference type="AlphaFoldDB" id="A0A6J4M7J3"/>
<sequence>MVHGAECRREAAWLVVSSRCGGGRPTAGPRKIRVFPTGGHGRSPIPSACAGGHLGSVDRMVSTRGEEPMSHAIACPTARIILPGHPDAAAEVSVDVYPFRFRVARTFGYLALWLGSTAIALVVTFGDPFLTAIPFILGAVGVHRSWRGRYRVARFHGLCPRCHTPLQLGVGSKISTPHDLVCYQCHHEPHLVLASD</sequence>
<organism evidence="2">
    <name type="scientific">uncultured Gemmatimonadota bacterium</name>
    <dbReference type="NCBI Taxonomy" id="203437"/>
    <lineage>
        <taxon>Bacteria</taxon>
        <taxon>Pseudomonadati</taxon>
        <taxon>Gemmatimonadota</taxon>
        <taxon>environmental samples</taxon>
    </lineage>
</organism>
<feature type="transmembrane region" description="Helical" evidence="1">
    <location>
        <begin position="106"/>
        <end position="123"/>
    </location>
</feature>
<feature type="transmembrane region" description="Helical" evidence="1">
    <location>
        <begin position="129"/>
        <end position="146"/>
    </location>
</feature>
<dbReference type="EMBL" id="CADCTV010000667">
    <property type="protein sequence ID" value="CAA9352371.1"/>
    <property type="molecule type" value="Genomic_DNA"/>
</dbReference>